<dbReference type="SUPFAM" id="SSF53448">
    <property type="entry name" value="Nucleotide-diphospho-sugar transferases"/>
    <property type="match status" value="1"/>
</dbReference>
<dbReference type="Pfam" id="PF02348">
    <property type="entry name" value="CTP_transf_3"/>
    <property type="match status" value="1"/>
</dbReference>
<reference evidence="1" key="1">
    <citation type="submission" date="2023-08" db="EMBL/GenBank/DDBJ databases">
        <title>Comparative genomics and taxonomic characterization of three novel marine species of genus Marivirga.</title>
        <authorList>
            <person name="Muhammad N."/>
            <person name="Kim S.-G."/>
        </authorList>
    </citation>
    <scope>NUCLEOTIDE SEQUENCE</scope>
    <source>
        <strain evidence="1">BKB1-2</strain>
    </source>
</reference>
<keyword evidence="1" id="KW-0808">Transferase</keyword>
<gene>
    <name evidence="1" type="ORF">QYS47_32010</name>
</gene>
<dbReference type="EMBL" id="CP129968">
    <property type="protein sequence ID" value="WNB16860.1"/>
    <property type="molecule type" value="Genomic_DNA"/>
</dbReference>
<dbReference type="RefSeq" id="WP_322345784.1">
    <property type="nucleotide sequence ID" value="NZ_CP129968.2"/>
</dbReference>
<dbReference type="Gene3D" id="3.90.550.10">
    <property type="entry name" value="Spore Coat Polysaccharide Biosynthesis Protein SpsA, Chain A"/>
    <property type="match status" value="1"/>
</dbReference>
<dbReference type="PANTHER" id="PTHR21485">
    <property type="entry name" value="HAD SUPERFAMILY MEMBERS CMAS AND KDSC"/>
    <property type="match status" value="1"/>
</dbReference>
<proteinExistence type="predicted"/>
<organism evidence="1">
    <name type="scientific">Marivirga arenosa</name>
    <dbReference type="NCBI Taxonomy" id="3059076"/>
    <lineage>
        <taxon>Bacteria</taxon>
        <taxon>Pseudomonadati</taxon>
        <taxon>Bacteroidota</taxon>
        <taxon>Cytophagia</taxon>
        <taxon>Cytophagales</taxon>
        <taxon>Marivirgaceae</taxon>
        <taxon>Marivirga</taxon>
    </lineage>
</organism>
<sequence>MNNQVTFFLPIRKGSQRVKNKNTRTFAGIEGGLVRLKLEQLLKSTRIDQIVLSTNDEVSMEIAKNLDSSESKIKVVPRPEELCLDITSLSELIKYVPTIIKKGHILWGHATTPFATAEVYDQVVDQYFNQIKNGYDSLITILELQNFILNKEAKIINYEHSEGKWPRTQDLPVLYEVNHAVFMTSRVIYLNNLDRIGSKPYLFTQNKIESFDIDWEEDFLIAEAIYDKLYRN</sequence>
<dbReference type="KEGG" id="marp:QYS47_32010"/>
<dbReference type="PANTHER" id="PTHR21485:SF6">
    <property type="entry name" value="N-ACYLNEURAMINATE CYTIDYLYLTRANSFERASE-RELATED"/>
    <property type="match status" value="1"/>
</dbReference>
<evidence type="ECO:0000313" key="1">
    <source>
        <dbReference type="EMBL" id="WNB16860.1"/>
    </source>
</evidence>
<dbReference type="InterPro" id="IPR029044">
    <property type="entry name" value="Nucleotide-diphossugar_trans"/>
</dbReference>
<dbReference type="InterPro" id="IPR003329">
    <property type="entry name" value="Cytidylyl_trans"/>
</dbReference>
<dbReference type="InterPro" id="IPR050793">
    <property type="entry name" value="CMP-NeuNAc_synthase"/>
</dbReference>
<protein>
    <submittedName>
        <fullName evidence="1">Acylneuraminate cytidylyltransferase family protein</fullName>
    </submittedName>
</protein>
<keyword evidence="1" id="KW-0548">Nucleotidyltransferase</keyword>
<dbReference type="AlphaFoldDB" id="A0AA51X4I9"/>
<accession>A0AA51X4I9</accession>
<dbReference type="GO" id="GO:0008781">
    <property type="term" value="F:N-acylneuraminate cytidylyltransferase activity"/>
    <property type="evidence" value="ECO:0007669"/>
    <property type="project" value="TreeGrafter"/>
</dbReference>
<dbReference type="Proteomes" id="UP001232019">
    <property type="component" value="Chromosome"/>
</dbReference>
<name>A0AA51X4I9_9BACT</name>